<evidence type="ECO:0000259" key="1">
    <source>
        <dbReference type="SMART" id="SM00953"/>
    </source>
</evidence>
<dbReference type="EMBL" id="JBHRSS010000010">
    <property type="protein sequence ID" value="MFC3106173.1"/>
    <property type="molecule type" value="Genomic_DNA"/>
</dbReference>
<protein>
    <submittedName>
        <fullName evidence="2">RES family NAD+ phosphorylase</fullName>
    </submittedName>
</protein>
<comment type="caution">
    <text evidence="2">The sequence shown here is derived from an EMBL/GenBank/DDBJ whole genome shotgun (WGS) entry which is preliminary data.</text>
</comment>
<keyword evidence="3" id="KW-1185">Reference proteome</keyword>
<dbReference type="SMART" id="SM00953">
    <property type="entry name" value="RES"/>
    <property type="match status" value="1"/>
</dbReference>
<evidence type="ECO:0000313" key="2">
    <source>
        <dbReference type="EMBL" id="MFC3106173.1"/>
    </source>
</evidence>
<sequence>MTRPRPNDFPTARVDWRPSHRIVPSRFPPRGLFDRVSDPADLDATIAVESLTNDRLRDEVGDLSLVPKAERLAGPGTTPVMAAFTHLNPAGSRFSDGSFGVFYAAHSEATAVRETVFHRERFLADSAQPPMTVEMRVYQVDVAGALRDLRAGTAATCPLLDADDYRAAQVFGGAERANGGDGIVYPSVRDPHGECVAVFRPRVLAPAVQGRHFGYIWDGQQITDVVTLGESGIAPHG</sequence>
<evidence type="ECO:0000313" key="3">
    <source>
        <dbReference type="Proteomes" id="UP001595462"/>
    </source>
</evidence>
<accession>A0ABV7ETR6</accession>
<name>A0ABV7ETR6_9GAMM</name>
<organism evidence="2 3">
    <name type="scientific">Salinisphaera aquimarina</name>
    <dbReference type="NCBI Taxonomy" id="2094031"/>
    <lineage>
        <taxon>Bacteria</taxon>
        <taxon>Pseudomonadati</taxon>
        <taxon>Pseudomonadota</taxon>
        <taxon>Gammaproteobacteria</taxon>
        <taxon>Salinisphaerales</taxon>
        <taxon>Salinisphaeraceae</taxon>
        <taxon>Salinisphaera</taxon>
    </lineage>
</organism>
<dbReference type="Proteomes" id="UP001595462">
    <property type="component" value="Unassembled WGS sequence"/>
</dbReference>
<proteinExistence type="predicted"/>
<dbReference type="RefSeq" id="WP_380691780.1">
    <property type="nucleotide sequence ID" value="NZ_JBHRSS010000010.1"/>
</dbReference>
<gene>
    <name evidence="2" type="ORF">ACFOSU_20055</name>
</gene>
<dbReference type="InterPro" id="IPR014914">
    <property type="entry name" value="RES_dom"/>
</dbReference>
<reference evidence="3" key="1">
    <citation type="journal article" date="2019" name="Int. J. Syst. Evol. Microbiol.">
        <title>The Global Catalogue of Microorganisms (GCM) 10K type strain sequencing project: providing services to taxonomists for standard genome sequencing and annotation.</title>
        <authorList>
            <consortium name="The Broad Institute Genomics Platform"/>
            <consortium name="The Broad Institute Genome Sequencing Center for Infectious Disease"/>
            <person name="Wu L."/>
            <person name="Ma J."/>
        </authorList>
    </citation>
    <scope>NUCLEOTIDE SEQUENCE [LARGE SCALE GENOMIC DNA]</scope>
    <source>
        <strain evidence="3">KCTC 52640</strain>
    </source>
</reference>
<dbReference type="Pfam" id="PF08808">
    <property type="entry name" value="RES"/>
    <property type="match status" value="1"/>
</dbReference>
<feature type="domain" description="RES" evidence="1">
    <location>
        <begin position="83"/>
        <end position="210"/>
    </location>
</feature>